<evidence type="ECO:0000313" key="1">
    <source>
        <dbReference type="EMBL" id="KAJ1361229.1"/>
    </source>
</evidence>
<dbReference type="EMBL" id="JAHQIW010004136">
    <property type="protein sequence ID" value="KAJ1361229.1"/>
    <property type="molecule type" value="Genomic_DNA"/>
</dbReference>
<dbReference type="Proteomes" id="UP001196413">
    <property type="component" value="Unassembled WGS sequence"/>
</dbReference>
<comment type="caution">
    <text evidence="1">The sequence shown here is derived from an EMBL/GenBank/DDBJ whole genome shotgun (WGS) entry which is preliminary data.</text>
</comment>
<protein>
    <submittedName>
        <fullName evidence="1">Uncharacterized protein</fullName>
    </submittedName>
</protein>
<name>A0AAD5N9T9_PARTN</name>
<proteinExistence type="predicted"/>
<gene>
    <name evidence="1" type="ORF">KIN20_020429</name>
</gene>
<accession>A0AAD5N9T9</accession>
<reference evidence="1" key="1">
    <citation type="submission" date="2021-06" db="EMBL/GenBank/DDBJ databases">
        <title>Parelaphostrongylus tenuis whole genome reference sequence.</title>
        <authorList>
            <person name="Garwood T.J."/>
            <person name="Larsen P.A."/>
            <person name="Fountain-Jones N.M."/>
            <person name="Garbe J.R."/>
            <person name="Macchietto M.G."/>
            <person name="Kania S.A."/>
            <person name="Gerhold R.W."/>
            <person name="Richards J.E."/>
            <person name="Wolf T.M."/>
        </authorList>
    </citation>
    <scope>NUCLEOTIDE SEQUENCE</scope>
    <source>
        <strain evidence="1">MNPRO001-30</strain>
        <tissue evidence="1">Meninges</tissue>
    </source>
</reference>
<dbReference type="AlphaFoldDB" id="A0AAD5N9T9"/>
<sequence>MDLLQVPPSSKSVVVTRLVRNTSTETKSILKNNVDHFLGPKWVDYGTYCKPDRSSTLSDTVSKWTVAIKKFHVTTVAKSFCFKTIQSQVFKKNKEDVDRFGPEALGSSAVFAKSVSVRFSSIQIIGALVGQKEAT</sequence>
<evidence type="ECO:0000313" key="2">
    <source>
        <dbReference type="Proteomes" id="UP001196413"/>
    </source>
</evidence>
<keyword evidence="2" id="KW-1185">Reference proteome</keyword>
<organism evidence="1 2">
    <name type="scientific">Parelaphostrongylus tenuis</name>
    <name type="common">Meningeal worm</name>
    <dbReference type="NCBI Taxonomy" id="148309"/>
    <lineage>
        <taxon>Eukaryota</taxon>
        <taxon>Metazoa</taxon>
        <taxon>Ecdysozoa</taxon>
        <taxon>Nematoda</taxon>
        <taxon>Chromadorea</taxon>
        <taxon>Rhabditida</taxon>
        <taxon>Rhabditina</taxon>
        <taxon>Rhabditomorpha</taxon>
        <taxon>Strongyloidea</taxon>
        <taxon>Metastrongylidae</taxon>
        <taxon>Parelaphostrongylus</taxon>
    </lineage>
</organism>